<dbReference type="STRING" id="905079.L1J7E2"/>
<keyword evidence="4" id="KW-0378">Hydrolase</keyword>
<feature type="compositionally biased region" description="Basic and acidic residues" evidence="7">
    <location>
        <begin position="188"/>
        <end position="206"/>
    </location>
</feature>
<feature type="compositionally biased region" description="Low complexity" evidence="7">
    <location>
        <begin position="578"/>
        <end position="589"/>
    </location>
</feature>
<dbReference type="GO" id="GO:0009507">
    <property type="term" value="C:chloroplast"/>
    <property type="evidence" value="ECO:0007669"/>
    <property type="project" value="UniProtKB-SubCell"/>
</dbReference>
<dbReference type="InterPro" id="IPR041679">
    <property type="entry name" value="DNA2/NAM7-like_C"/>
</dbReference>
<comment type="similarity">
    <text evidence="2">Belongs to the DNA2/NAM7 helicase family.</text>
</comment>
<evidence type="ECO:0000256" key="1">
    <source>
        <dbReference type="ARBA" id="ARBA00004229"/>
    </source>
</evidence>
<dbReference type="InterPro" id="IPR047187">
    <property type="entry name" value="SF1_C_Upf1"/>
</dbReference>
<proteinExistence type="inferred from homology"/>
<dbReference type="RefSeq" id="XP_005830980.1">
    <property type="nucleotide sequence ID" value="XM_005830923.1"/>
</dbReference>
<dbReference type="InterPro" id="IPR050534">
    <property type="entry name" value="Coronavir_polyprotein_1ab"/>
</dbReference>
<feature type="domain" description="AAA+ ATPase" evidence="8">
    <location>
        <begin position="625"/>
        <end position="929"/>
    </location>
</feature>
<dbReference type="InterPro" id="IPR003593">
    <property type="entry name" value="AAA+_ATPase"/>
</dbReference>
<dbReference type="SMART" id="SM00382">
    <property type="entry name" value="AAA"/>
    <property type="match status" value="1"/>
</dbReference>
<dbReference type="PaxDb" id="55529-EKX44000"/>
<dbReference type="OMA" id="TIGANMW"/>
<feature type="compositionally biased region" description="Polar residues" evidence="7">
    <location>
        <begin position="565"/>
        <end position="577"/>
    </location>
</feature>
<evidence type="ECO:0000256" key="7">
    <source>
        <dbReference type="SAM" id="MobiDB-lite"/>
    </source>
</evidence>
<keyword evidence="6" id="KW-0067">ATP-binding</keyword>
<evidence type="ECO:0000313" key="10">
    <source>
        <dbReference type="EnsemblProtists" id="EKX44000"/>
    </source>
</evidence>
<dbReference type="Pfam" id="PF13087">
    <property type="entry name" value="AAA_12"/>
    <property type="match status" value="1"/>
</dbReference>
<dbReference type="PANTHER" id="PTHR43788">
    <property type="entry name" value="DNA2/NAM7 HELICASE FAMILY MEMBER"/>
    <property type="match status" value="1"/>
</dbReference>
<reference evidence="11" key="2">
    <citation type="submission" date="2012-11" db="EMBL/GenBank/DDBJ databases">
        <authorList>
            <person name="Kuo A."/>
            <person name="Curtis B.A."/>
            <person name="Tanifuji G."/>
            <person name="Burki F."/>
            <person name="Gruber A."/>
            <person name="Irimia M."/>
            <person name="Maruyama S."/>
            <person name="Arias M.C."/>
            <person name="Ball S.G."/>
            <person name="Gile G.H."/>
            <person name="Hirakawa Y."/>
            <person name="Hopkins J.F."/>
            <person name="Rensing S.A."/>
            <person name="Schmutz J."/>
            <person name="Symeonidi A."/>
            <person name="Elias M."/>
            <person name="Eveleigh R.J."/>
            <person name="Herman E.K."/>
            <person name="Klute M.J."/>
            <person name="Nakayama T."/>
            <person name="Obornik M."/>
            <person name="Reyes-Prieto A."/>
            <person name="Armbrust E.V."/>
            <person name="Aves S.J."/>
            <person name="Beiko R.G."/>
            <person name="Coutinho P."/>
            <person name="Dacks J.B."/>
            <person name="Durnford D.G."/>
            <person name="Fast N.M."/>
            <person name="Green B.R."/>
            <person name="Grisdale C."/>
            <person name="Hempe F."/>
            <person name="Henrissat B."/>
            <person name="Hoppner M.P."/>
            <person name="Ishida K.-I."/>
            <person name="Kim E."/>
            <person name="Koreny L."/>
            <person name="Kroth P.G."/>
            <person name="Liu Y."/>
            <person name="Malik S.-B."/>
            <person name="Maier U.G."/>
            <person name="McRose D."/>
            <person name="Mock T."/>
            <person name="Neilson J.A."/>
            <person name="Onodera N.T."/>
            <person name="Poole A.M."/>
            <person name="Pritham E.J."/>
            <person name="Richards T.A."/>
            <person name="Rocap G."/>
            <person name="Roy S.W."/>
            <person name="Sarai C."/>
            <person name="Schaack S."/>
            <person name="Shirato S."/>
            <person name="Slamovits C.H."/>
            <person name="Spencer D.F."/>
            <person name="Suzuki S."/>
            <person name="Worden A.Z."/>
            <person name="Zauner S."/>
            <person name="Barry K."/>
            <person name="Bell C."/>
            <person name="Bharti A.K."/>
            <person name="Crow J.A."/>
            <person name="Grimwood J."/>
            <person name="Kramer R."/>
            <person name="Lindquist E."/>
            <person name="Lucas S."/>
            <person name="Salamov A."/>
            <person name="McFadden G.I."/>
            <person name="Lane C.E."/>
            <person name="Keeling P.J."/>
            <person name="Gray M.W."/>
            <person name="Grigoriev I.V."/>
            <person name="Archibald J.M."/>
        </authorList>
    </citation>
    <scope>NUCLEOTIDE SEQUENCE</scope>
    <source>
        <strain evidence="11">CCMP2712</strain>
    </source>
</reference>
<dbReference type="Gene3D" id="3.40.50.300">
    <property type="entry name" value="P-loop containing nucleotide triphosphate hydrolases"/>
    <property type="match status" value="2"/>
</dbReference>
<name>L1J7E2_GUITC</name>
<dbReference type="InterPro" id="IPR027417">
    <property type="entry name" value="P-loop_NTPase"/>
</dbReference>
<dbReference type="SUPFAM" id="SSF52540">
    <property type="entry name" value="P-loop containing nucleoside triphosphate hydrolases"/>
    <property type="match status" value="1"/>
</dbReference>
<dbReference type="OrthoDB" id="6513042at2759"/>
<dbReference type="Gene3D" id="2.40.30.270">
    <property type="match status" value="1"/>
</dbReference>
<dbReference type="CDD" id="cd18808">
    <property type="entry name" value="SF1_C_Upf1"/>
    <property type="match status" value="1"/>
</dbReference>
<evidence type="ECO:0000313" key="9">
    <source>
        <dbReference type="EMBL" id="EKX44000.1"/>
    </source>
</evidence>
<dbReference type="GO" id="GO:0043139">
    <property type="term" value="F:5'-3' DNA helicase activity"/>
    <property type="evidence" value="ECO:0007669"/>
    <property type="project" value="TreeGrafter"/>
</dbReference>
<evidence type="ECO:0000256" key="6">
    <source>
        <dbReference type="ARBA" id="ARBA00022840"/>
    </source>
</evidence>
<protein>
    <recommendedName>
        <fullName evidence="8">AAA+ ATPase domain-containing protein</fullName>
    </recommendedName>
</protein>
<dbReference type="InterPro" id="IPR041677">
    <property type="entry name" value="DNA2/NAM7_AAA_11"/>
</dbReference>
<dbReference type="HOGENOM" id="CLU_296039_0_0_1"/>
<dbReference type="PANTHER" id="PTHR43788:SF8">
    <property type="entry name" value="DNA-BINDING PROTEIN SMUBP-2"/>
    <property type="match status" value="1"/>
</dbReference>
<evidence type="ECO:0000256" key="2">
    <source>
        <dbReference type="ARBA" id="ARBA00007913"/>
    </source>
</evidence>
<organism evidence="9">
    <name type="scientific">Guillardia theta (strain CCMP2712)</name>
    <name type="common">Cryptophyte</name>
    <dbReference type="NCBI Taxonomy" id="905079"/>
    <lineage>
        <taxon>Eukaryota</taxon>
        <taxon>Cryptophyceae</taxon>
        <taxon>Pyrenomonadales</taxon>
        <taxon>Geminigeraceae</taxon>
        <taxon>Guillardia</taxon>
    </lineage>
</organism>
<dbReference type="GO" id="GO:0005524">
    <property type="term" value="F:ATP binding"/>
    <property type="evidence" value="ECO:0007669"/>
    <property type="project" value="UniProtKB-KW"/>
</dbReference>
<evidence type="ECO:0000256" key="3">
    <source>
        <dbReference type="ARBA" id="ARBA00022741"/>
    </source>
</evidence>
<evidence type="ECO:0000259" key="8">
    <source>
        <dbReference type="SMART" id="SM00382"/>
    </source>
</evidence>
<dbReference type="GO" id="GO:0016787">
    <property type="term" value="F:hydrolase activity"/>
    <property type="evidence" value="ECO:0007669"/>
    <property type="project" value="UniProtKB-KW"/>
</dbReference>
<keyword evidence="3" id="KW-0547">Nucleotide-binding</keyword>
<dbReference type="EnsemblProtists" id="EKX44000">
    <property type="protein sequence ID" value="EKX44000"/>
    <property type="gene ID" value="GUITHDRAFT_140130"/>
</dbReference>
<dbReference type="Pfam" id="PF13086">
    <property type="entry name" value="AAA_11"/>
    <property type="match status" value="2"/>
</dbReference>
<dbReference type="AlphaFoldDB" id="L1J7E2"/>
<dbReference type="Proteomes" id="UP000011087">
    <property type="component" value="Unassembled WGS sequence"/>
</dbReference>
<dbReference type="EMBL" id="JH993007">
    <property type="protein sequence ID" value="EKX44000.1"/>
    <property type="molecule type" value="Genomic_DNA"/>
</dbReference>
<sequence>MLHQCKAWRGKKTQQASLISSSTIRTSPISSSTIRASPISSSTIRTSPISSSKIRTSLISSSTIRTSLISSSTIRTSLISSSTIRTSPISSSTIRTSLISSSTIRTSLISSSTIRTSLISSSTIRTSPISSSTIRTSLISSSTIRTSPISSSTIRTSLISSSTIRTSPISSSTIRTSLISSSTIRTSPDIKQHDKNKSDIKQHDRTSLISSSTIRTSPISSSTIRTSPISSSTIRASPISSSTIRTSPISSSTIRTSLISSSTIRTSPISSSTIRTSLISSSTIRTSPISSSTIRTSLISSSTIRTSPISSSTIRTSLISSSTIRTSLISSSTIRTSPISSSTIRTSLVSSSTIRTSLISSSTIRTSLISSSTIRTSPISSSTIRTSLISSSTIRTSLISSSTIRTSPISSKKEDLEQQAQEEEILTRLKSWTTRELEKAGLCVHGLTARPHGEMFGEKILELRSPHDLNLHLRKFNVGDYVLVTSGEDVWKARRAGDAHFRLDKFFSSLPNQRMREALSSLLLAAEENSRASAPEGGKRMSRTLQEMIVSSFCMANSSFLSHQHRSSFPEQHQPMESSSSSSSSSSSVSSQRLLVDQAWRIARLVSRRRGLVSSQEEALREAMTRSLAILQGPPGTGKTLTASCLAEALVLEKQLRKELEGELIVACAHSNTATDNLMEKLVDLKLRTVRVGRATAVKAELRHLTLEALMEKEATVRELRKELVLALSEEERATVRAKLAMERSLVGGRILRSADVVVASLVGSGHEGLRAMLQHERLRFHTIIVDEASQAVEPSLLIPLLQGAQPTDNLDVRSLFSSVITASYRRRMEGEERRLGSQSLDSLGEDRPIPRGFPWPREDHPLVFIDVRQDELNGDEIQTSDGNSYLNVPQAQIILEDLLAAGHETRDLGEHADALELFLTPRRACRPLLGSSELPPRVVRARAGVMRRQGREKEIILMSTVRSNAESSLGFLADWRRLNVAVTRARRGMIVVGDAKTLASDRHWSAAACRKQYTGRHDKS</sequence>
<keyword evidence="5" id="KW-0347">Helicase</keyword>
<keyword evidence="11" id="KW-1185">Reference proteome</keyword>
<comment type="subcellular location">
    <subcellularLocation>
        <location evidence="1">Plastid</location>
        <location evidence="1">Chloroplast</location>
    </subcellularLocation>
</comment>
<reference evidence="10" key="3">
    <citation type="submission" date="2015-06" db="UniProtKB">
        <authorList>
            <consortium name="EnsemblProtists"/>
        </authorList>
    </citation>
    <scope>IDENTIFICATION</scope>
</reference>
<dbReference type="KEGG" id="gtt:GUITHDRAFT_140130"/>
<evidence type="ECO:0000256" key="4">
    <source>
        <dbReference type="ARBA" id="ARBA00022801"/>
    </source>
</evidence>
<feature type="region of interest" description="Disordered" evidence="7">
    <location>
        <begin position="184"/>
        <end position="207"/>
    </location>
</feature>
<evidence type="ECO:0000313" key="11">
    <source>
        <dbReference type="Proteomes" id="UP000011087"/>
    </source>
</evidence>
<evidence type="ECO:0000256" key="5">
    <source>
        <dbReference type="ARBA" id="ARBA00022806"/>
    </source>
</evidence>
<gene>
    <name evidence="9" type="ORF">GUITHDRAFT_140130</name>
</gene>
<reference evidence="9 11" key="1">
    <citation type="journal article" date="2012" name="Nature">
        <title>Algal genomes reveal evolutionary mosaicism and the fate of nucleomorphs.</title>
        <authorList>
            <consortium name="DOE Joint Genome Institute"/>
            <person name="Curtis B.A."/>
            <person name="Tanifuji G."/>
            <person name="Burki F."/>
            <person name="Gruber A."/>
            <person name="Irimia M."/>
            <person name="Maruyama S."/>
            <person name="Arias M.C."/>
            <person name="Ball S.G."/>
            <person name="Gile G.H."/>
            <person name="Hirakawa Y."/>
            <person name="Hopkins J.F."/>
            <person name="Kuo A."/>
            <person name="Rensing S.A."/>
            <person name="Schmutz J."/>
            <person name="Symeonidi A."/>
            <person name="Elias M."/>
            <person name="Eveleigh R.J."/>
            <person name="Herman E.K."/>
            <person name="Klute M.J."/>
            <person name="Nakayama T."/>
            <person name="Obornik M."/>
            <person name="Reyes-Prieto A."/>
            <person name="Armbrust E.V."/>
            <person name="Aves S.J."/>
            <person name="Beiko R.G."/>
            <person name="Coutinho P."/>
            <person name="Dacks J.B."/>
            <person name="Durnford D.G."/>
            <person name="Fast N.M."/>
            <person name="Green B.R."/>
            <person name="Grisdale C.J."/>
            <person name="Hempel F."/>
            <person name="Henrissat B."/>
            <person name="Hoppner M.P."/>
            <person name="Ishida K."/>
            <person name="Kim E."/>
            <person name="Koreny L."/>
            <person name="Kroth P.G."/>
            <person name="Liu Y."/>
            <person name="Malik S.B."/>
            <person name="Maier U.G."/>
            <person name="McRose D."/>
            <person name="Mock T."/>
            <person name="Neilson J.A."/>
            <person name="Onodera N.T."/>
            <person name="Poole A.M."/>
            <person name="Pritham E.J."/>
            <person name="Richards T.A."/>
            <person name="Rocap G."/>
            <person name="Roy S.W."/>
            <person name="Sarai C."/>
            <person name="Schaack S."/>
            <person name="Shirato S."/>
            <person name="Slamovits C.H."/>
            <person name="Spencer D.F."/>
            <person name="Suzuki S."/>
            <person name="Worden A.Z."/>
            <person name="Zauner S."/>
            <person name="Barry K."/>
            <person name="Bell C."/>
            <person name="Bharti A.K."/>
            <person name="Crow J.A."/>
            <person name="Grimwood J."/>
            <person name="Kramer R."/>
            <person name="Lindquist E."/>
            <person name="Lucas S."/>
            <person name="Salamov A."/>
            <person name="McFadden G.I."/>
            <person name="Lane C.E."/>
            <person name="Keeling P.J."/>
            <person name="Gray M.W."/>
            <person name="Grigoriev I.V."/>
            <person name="Archibald J.M."/>
        </authorList>
    </citation>
    <scope>NUCLEOTIDE SEQUENCE</scope>
    <source>
        <strain evidence="9 11">CCMP2712</strain>
    </source>
</reference>
<dbReference type="GeneID" id="17300580"/>
<dbReference type="eggNOG" id="KOG1802">
    <property type="taxonomic scope" value="Eukaryota"/>
</dbReference>
<accession>L1J7E2</accession>
<feature type="region of interest" description="Disordered" evidence="7">
    <location>
        <begin position="565"/>
        <end position="589"/>
    </location>
</feature>